<dbReference type="InterPro" id="IPR009057">
    <property type="entry name" value="Homeodomain-like_sf"/>
</dbReference>
<keyword evidence="4" id="KW-0812">Transmembrane</keyword>
<evidence type="ECO:0000259" key="5">
    <source>
        <dbReference type="PROSITE" id="PS01124"/>
    </source>
</evidence>
<feature type="domain" description="HTH araC/xylS-type" evidence="5">
    <location>
        <begin position="286"/>
        <end position="377"/>
    </location>
</feature>
<dbReference type="GO" id="GO:0003700">
    <property type="term" value="F:DNA-binding transcription factor activity"/>
    <property type="evidence" value="ECO:0007669"/>
    <property type="project" value="InterPro"/>
</dbReference>
<keyword evidence="7" id="KW-1185">Reference proteome</keyword>
<dbReference type="EMBL" id="LDJX01000006">
    <property type="protein sequence ID" value="KPM31113.1"/>
    <property type="molecule type" value="Genomic_DNA"/>
</dbReference>
<keyword evidence="2" id="KW-0238">DNA-binding</keyword>
<comment type="caution">
    <text evidence="6">The sequence shown here is derived from an EMBL/GenBank/DDBJ whole genome shotgun (WGS) entry which is preliminary data.</text>
</comment>
<dbReference type="AlphaFoldDB" id="A0A0P7A3U0"/>
<organism evidence="6 7">
    <name type="scientific">Croceitalea dokdonensis DOKDO 023</name>
    <dbReference type="NCBI Taxonomy" id="1300341"/>
    <lineage>
        <taxon>Bacteria</taxon>
        <taxon>Pseudomonadati</taxon>
        <taxon>Bacteroidota</taxon>
        <taxon>Flavobacteriia</taxon>
        <taxon>Flavobacteriales</taxon>
        <taxon>Flavobacteriaceae</taxon>
        <taxon>Croceitalea</taxon>
    </lineage>
</organism>
<feature type="transmembrane region" description="Helical" evidence="4">
    <location>
        <begin position="6"/>
        <end position="23"/>
    </location>
</feature>
<keyword evidence="1" id="KW-0805">Transcription regulation</keyword>
<evidence type="ECO:0000256" key="4">
    <source>
        <dbReference type="SAM" id="Phobius"/>
    </source>
</evidence>
<dbReference type="SMART" id="SM00342">
    <property type="entry name" value="HTH_ARAC"/>
    <property type="match status" value="1"/>
</dbReference>
<evidence type="ECO:0000256" key="3">
    <source>
        <dbReference type="ARBA" id="ARBA00023163"/>
    </source>
</evidence>
<keyword evidence="4" id="KW-1133">Transmembrane helix</keyword>
<dbReference type="Pfam" id="PF12833">
    <property type="entry name" value="HTH_18"/>
    <property type="match status" value="1"/>
</dbReference>
<evidence type="ECO:0000313" key="6">
    <source>
        <dbReference type="EMBL" id="KPM31113.1"/>
    </source>
</evidence>
<evidence type="ECO:0000256" key="1">
    <source>
        <dbReference type="ARBA" id="ARBA00023015"/>
    </source>
</evidence>
<evidence type="ECO:0000313" key="7">
    <source>
        <dbReference type="Proteomes" id="UP000050280"/>
    </source>
</evidence>
<dbReference type="STRING" id="1300341.I595_3092"/>
<feature type="transmembrane region" description="Helical" evidence="4">
    <location>
        <begin position="35"/>
        <end position="53"/>
    </location>
</feature>
<feature type="transmembrane region" description="Helical" evidence="4">
    <location>
        <begin position="140"/>
        <end position="162"/>
    </location>
</feature>
<keyword evidence="4" id="KW-0472">Membrane</keyword>
<dbReference type="RefSeq" id="WP_054560070.1">
    <property type="nucleotide sequence ID" value="NZ_LDJX01000006.1"/>
</dbReference>
<proteinExistence type="predicted"/>
<accession>A0A0P7A3U0</accession>
<dbReference type="PANTHER" id="PTHR43280:SF29">
    <property type="entry name" value="ARAC-FAMILY TRANSCRIPTIONAL REGULATOR"/>
    <property type="match status" value="1"/>
</dbReference>
<feature type="transmembrane region" description="Helical" evidence="4">
    <location>
        <begin position="198"/>
        <end position="219"/>
    </location>
</feature>
<dbReference type="SUPFAM" id="SSF46689">
    <property type="entry name" value="Homeodomain-like"/>
    <property type="match status" value="1"/>
</dbReference>
<dbReference type="Gene3D" id="1.10.10.60">
    <property type="entry name" value="Homeodomain-like"/>
    <property type="match status" value="1"/>
</dbReference>
<dbReference type="OrthoDB" id="6283866at2"/>
<feature type="transmembrane region" description="Helical" evidence="4">
    <location>
        <begin position="95"/>
        <end position="114"/>
    </location>
</feature>
<name>A0A0P7A3U0_9FLAO</name>
<reference evidence="6 7" key="1">
    <citation type="submission" date="2015-09" db="EMBL/GenBank/DDBJ databases">
        <title>Genome sequence of the marine flavobacterium Croceitalea dokdonensis DOKDO 023 that contains proton- and sodium-pumping rhodopsins.</title>
        <authorList>
            <person name="Kwon S.-K."/>
            <person name="Lee H.K."/>
            <person name="Kwak M.-J."/>
            <person name="Kim J.F."/>
        </authorList>
    </citation>
    <scope>NUCLEOTIDE SEQUENCE [LARGE SCALE GENOMIC DNA]</scope>
    <source>
        <strain evidence="6 7">DOKDO 023</strain>
    </source>
</reference>
<sequence>MLNDFLFAGSILVSMATGLVLLFKIGARQRRAVQLLAFYFMGNGICFGFYLLIKYGWISMAPYLFKWPVPLGYLVSVAAYLHVRTVLRPQRAFTWSDLLHVLPAALVVINYMGFYSMDLTAKTDLVQRVSANMDLVNQGAYGILPEYVVLMFQLFMGTAYLIGQWRLIIKFYSNKTTHLGKGQKVIKKWLYDFARLQTFYVVALVLIYVVSAFAMFSVLDGGNLAVPASQLLISISFLFLSGYLFWNPNVLIGLAKKVLPTVAHPQEQGHFFQDMVASISNEGWYLDTELTVVILSQKLGIPVNRVSKAINQSNHTNFNNFINGFRVAHAQKLIHQGFLEKHAIEGLGKASGFHSKNAFYRAFKKDMGTTPKAYQQQITSGTDKSS</sequence>
<dbReference type="GO" id="GO:0043565">
    <property type="term" value="F:sequence-specific DNA binding"/>
    <property type="evidence" value="ECO:0007669"/>
    <property type="project" value="InterPro"/>
</dbReference>
<evidence type="ECO:0000256" key="2">
    <source>
        <dbReference type="ARBA" id="ARBA00023125"/>
    </source>
</evidence>
<keyword evidence="3" id="KW-0804">Transcription</keyword>
<dbReference type="PROSITE" id="PS01124">
    <property type="entry name" value="HTH_ARAC_FAMILY_2"/>
    <property type="match status" value="1"/>
</dbReference>
<gene>
    <name evidence="6" type="ORF">I595_3092</name>
</gene>
<dbReference type="Proteomes" id="UP000050280">
    <property type="component" value="Unassembled WGS sequence"/>
</dbReference>
<dbReference type="PANTHER" id="PTHR43280">
    <property type="entry name" value="ARAC-FAMILY TRANSCRIPTIONAL REGULATOR"/>
    <property type="match status" value="1"/>
</dbReference>
<protein>
    <submittedName>
        <fullName evidence="6">Helix-turn-helix-domain containing protein AraC type</fullName>
    </submittedName>
</protein>
<dbReference type="InterPro" id="IPR018060">
    <property type="entry name" value="HTH_AraC"/>
</dbReference>
<feature type="transmembrane region" description="Helical" evidence="4">
    <location>
        <begin position="65"/>
        <end position="83"/>
    </location>
</feature>
<feature type="transmembrane region" description="Helical" evidence="4">
    <location>
        <begin position="225"/>
        <end position="246"/>
    </location>
</feature>